<feature type="region of interest" description="Disordered" evidence="5">
    <location>
        <begin position="918"/>
        <end position="938"/>
    </location>
</feature>
<feature type="compositionally biased region" description="Acidic residues" evidence="5">
    <location>
        <begin position="918"/>
        <end position="931"/>
    </location>
</feature>
<dbReference type="RefSeq" id="XP_003685039.1">
    <property type="nucleotide sequence ID" value="XM_003684991.1"/>
</dbReference>
<dbReference type="GO" id="GO:0006508">
    <property type="term" value="P:proteolysis"/>
    <property type="evidence" value="ECO:0007669"/>
    <property type="project" value="UniProtKB-KW"/>
</dbReference>
<evidence type="ECO:0000259" key="6">
    <source>
        <dbReference type="PROSITE" id="PS50600"/>
    </source>
</evidence>
<sequence length="938" mass="108720">MIKNMNNLNNITPNNQKRFNELNQDFEVIESSPLKRINNLKHRQQEHRHNGLLFSSPNIEINKQRTLKDSTTTESNLDKQYQNMKIKFNLTGFFYILDGENNTHKFRNSLLNFKQIKSEDFKIKIRSEDNNIKITFDDLLKQSEKIIFDMNTTTMGIILKEKINLNEKLNSRLILWMNSDISGLDKKLNKIKTLILKSIELSGYETKINLNITGTKYEIEKLLKLQALEDYKILELDKIKNLDTLTSMDNSNNLKKRHIYSFTSTAPTMVDKNRIENSPEPNMINTPITNKNNDNSIFNNTSPIIEKKKGIAPFKFLWNSQKNSLSSYSYSNLRDSSPNIPNEILKETIDNTVTNYEQKIALPNEMTKEDIYDICEVPAIFKPNLVYKFNDGTTFTITNQDFKCLYNNDWANDMILDFFIKYFIEESITKNIINENDVSIMSSFFYLKLISDPTNYYKNVKKWVNNSNLFNKKFIVIPLNISYHWLGCIIINFDKVYNFFQNNINELDQNILTIADIPKINILTFDSLSQADAKNIVPIKQFILNYLEDKCNLSLPDEVVEIKKCLVPQQSNFSDCGFHVISNIRTFFEDPGETIKIWNMTDPGEYKNCPEKINDFFGFNKHRNERENYRAILLHLQRNQVKRKLLEDAFQEKESQNTEDDEDFEIVSNCDIKHKNSNSLSQDEEVVRNEEEDRIDDNYNIDNNDNNTVTHNLLPNNDDIASDQKQPLTYGDEGRDSINEVLKTNEVTSRNILETSPPIPDNELPYTGTTSKYFGESRLKSRQSHIDIISSAPTEGPNEGGNYYPRESQAIDEPVSDKFMVNQSSANSSVFFNGRRTMSDDDLNNADNNALNNQPKLSDNVEGNITIIESDISDAEGLPVSEMNTSSIPFKSEHVNILLTKRHDTNHYENIRNTLNSEYEEQDDDEEDNSNDIEVISL</sequence>
<feature type="compositionally biased region" description="Low complexity" evidence="5">
    <location>
        <begin position="698"/>
        <end position="707"/>
    </location>
</feature>
<dbReference type="Pfam" id="PF02902">
    <property type="entry name" value="Peptidase_C48"/>
    <property type="match status" value="1"/>
</dbReference>
<organism evidence="7 8">
    <name type="scientific">Tetrapisispora phaffii (strain ATCC 24235 / CBS 4417 / NBRC 1672 / NRRL Y-8282 / UCD 70-5)</name>
    <name type="common">Yeast</name>
    <name type="synonym">Fabospora phaffii</name>
    <dbReference type="NCBI Taxonomy" id="1071381"/>
    <lineage>
        <taxon>Eukaryota</taxon>
        <taxon>Fungi</taxon>
        <taxon>Dikarya</taxon>
        <taxon>Ascomycota</taxon>
        <taxon>Saccharomycotina</taxon>
        <taxon>Saccharomycetes</taxon>
        <taxon>Saccharomycetales</taxon>
        <taxon>Saccharomycetaceae</taxon>
        <taxon>Tetrapisispora</taxon>
    </lineage>
</organism>
<dbReference type="Proteomes" id="UP000005666">
    <property type="component" value="Chromosome 3"/>
</dbReference>
<evidence type="ECO:0000256" key="3">
    <source>
        <dbReference type="ARBA" id="ARBA00022801"/>
    </source>
</evidence>
<keyword evidence="2" id="KW-0645">Protease</keyword>
<evidence type="ECO:0000256" key="5">
    <source>
        <dbReference type="SAM" id="MobiDB-lite"/>
    </source>
</evidence>
<keyword evidence="8" id="KW-1185">Reference proteome</keyword>
<dbReference type="GeneID" id="11535203"/>
<keyword evidence="4" id="KW-0788">Thiol protease</keyword>
<dbReference type="STRING" id="1071381.G8BQU3"/>
<proteinExistence type="inferred from homology"/>
<dbReference type="EMBL" id="HE612858">
    <property type="protein sequence ID" value="CCE62605.1"/>
    <property type="molecule type" value="Genomic_DNA"/>
</dbReference>
<dbReference type="eggNOG" id="KOG0779">
    <property type="taxonomic scope" value="Eukaryota"/>
</dbReference>
<dbReference type="MEROPS" id="C48.005"/>
<evidence type="ECO:0000256" key="1">
    <source>
        <dbReference type="ARBA" id="ARBA00005234"/>
    </source>
</evidence>
<dbReference type="PANTHER" id="PTHR46915">
    <property type="entry name" value="UBIQUITIN-LIKE PROTEASE 4-RELATED"/>
    <property type="match status" value="1"/>
</dbReference>
<keyword evidence="3" id="KW-0378">Hydrolase</keyword>
<evidence type="ECO:0000256" key="4">
    <source>
        <dbReference type="ARBA" id="ARBA00022807"/>
    </source>
</evidence>
<evidence type="ECO:0000313" key="7">
    <source>
        <dbReference type="EMBL" id="CCE62605.1"/>
    </source>
</evidence>
<dbReference type="PROSITE" id="PS50600">
    <property type="entry name" value="ULP_PROTEASE"/>
    <property type="match status" value="1"/>
</dbReference>
<dbReference type="GO" id="GO:0016926">
    <property type="term" value="P:protein desumoylation"/>
    <property type="evidence" value="ECO:0007669"/>
    <property type="project" value="UniProtKB-ARBA"/>
</dbReference>
<dbReference type="PANTHER" id="PTHR46915:SF2">
    <property type="entry name" value="UBIQUITIN-LIKE PROTEASE 4"/>
    <property type="match status" value="1"/>
</dbReference>
<dbReference type="GO" id="GO:0019783">
    <property type="term" value="F:ubiquitin-like protein peptidase activity"/>
    <property type="evidence" value="ECO:0007669"/>
    <property type="project" value="UniProtKB-ARBA"/>
</dbReference>
<reference evidence="7 8" key="1">
    <citation type="journal article" date="2011" name="Proc. Natl. Acad. Sci. U.S.A.">
        <title>Evolutionary erosion of yeast sex chromosomes by mating-type switching accidents.</title>
        <authorList>
            <person name="Gordon J.L."/>
            <person name="Armisen D."/>
            <person name="Proux-Wera E."/>
            <person name="Oheigeartaigh S.S."/>
            <person name="Byrne K.P."/>
            <person name="Wolfe K.H."/>
        </authorList>
    </citation>
    <scope>NUCLEOTIDE SEQUENCE [LARGE SCALE GENOMIC DNA]</scope>
    <source>
        <strain evidence="8">ATCC 24235 / CBS 4417 / NBRC 1672 / NRRL Y-8282 / UCD 70-5</strain>
    </source>
</reference>
<dbReference type="AlphaFoldDB" id="G8BQU3"/>
<name>G8BQU3_TETPH</name>
<feature type="region of interest" description="Disordered" evidence="5">
    <location>
        <begin position="675"/>
        <end position="736"/>
    </location>
</feature>
<dbReference type="InterPro" id="IPR038765">
    <property type="entry name" value="Papain-like_cys_pep_sf"/>
</dbReference>
<evidence type="ECO:0000313" key="8">
    <source>
        <dbReference type="Proteomes" id="UP000005666"/>
    </source>
</evidence>
<feature type="domain" description="Ubiquitin-like protease family profile" evidence="6">
    <location>
        <begin position="395"/>
        <end position="587"/>
    </location>
</feature>
<dbReference type="KEGG" id="tpf:TPHA_0C04540"/>
<dbReference type="GO" id="GO:0008234">
    <property type="term" value="F:cysteine-type peptidase activity"/>
    <property type="evidence" value="ECO:0007669"/>
    <property type="project" value="UniProtKB-KW"/>
</dbReference>
<gene>
    <name evidence="7" type="primary">TPHA0C04540</name>
    <name evidence="7" type="ordered locus">TPHA_0C04540</name>
</gene>
<protein>
    <recommendedName>
        <fullName evidence="6">Ubiquitin-like protease family profile domain-containing protein</fullName>
    </recommendedName>
</protein>
<dbReference type="OrthoDB" id="442460at2759"/>
<accession>G8BQU3</accession>
<dbReference type="SUPFAM" id="SSF54001">
    <property type="entry name" value="Cysteine proteinases"/>
    <property type="match status" value="1"/>
</dbReference>
<dbReference type="Gene3D" id="3.40.395.10">
    <property type="entry name" value="Adenoviral Proteinase, Chain A"/>
    <property type="match status" value="1"/>
</dbReference>
<dbReference type="HOGENOM" id="CLU_311006_0_0_1"/>
<comment type="similarity">
    <text evidence="1">Belongs to the peptidase C48 family.</text>
</comment>
<dbReference type="InterPro" id="IPR003653">
    <property type="entry name" value="Peptidase_C48_C"/>
</dbReference>
<evidence type="ECO:0000256" key="2">
    <source>
        <dbReference type="ARBA" id="ARBA00022670"/>
    </source>
</evidence>